<reference evidence="10 11" key="1">
    <citation type="submission" date="2018-12" db="EMBL/GenBank/DDBJ databases">
        <title>Bacillus ochoae sp. nov., Paenibacillus whitsoniae sp. nov., Paenibacillus spiritus sp. nov. Isolated from the Mars Exploration Rover during spacecraft assembly.</title>
        <authorList>
            <person name="Seuylemezian A."/>
            <person name="Vaishampayan P."/>
        </authorList>
    </citation>
    <scope>NUCLEOTIDE SEQUENCE [LARGE SCALE GENOMIC DNA]</scope>
    <source>
        <strain evidence="10 11">MER 54</strain>
    </source>
</reference>
<feature type="transmembrane region" description="Helical" evidence="8">
    <location>
        <begin position="183"/>
        <end position="212"/>
    </location>
</feature>
<dbReference type="PROSITE" id="PS00077">
    <property type="entry name" value="COX1_CUB"/>
    <property type="match status" value="1"/>
</dbReference>
<proteinExistence type="inferred from homology"/>
<protein>
    <submittedName>
        <fullName evidence="10">B(O/a)3-type cytochrome-c oxidase subunit 1</fullName>
    </submittedName>
</protein>
<name>A0A3S0A7E1_9BACL</name>
<feature type="transmembrane region" description="Helical" evidence="8">
    <location>
        <begin position="348"/>
        <end position="369"/>
    </location>
</feature>
<evidence type="ECO:0000256" key="7">
    <source>
        <dbReference type="RuleBase" id="RU000370"/>
    </source>
</evidence>
<evidence type="ECO:0000259" key="9">
    <source>
        <dbReference type="PROSITE" id="PS50855"/>
    </source>
</evidence>
<dbReference type="GO" id="GO:0004129">
    <property type="term" value="F:cytochrome-c oxidase activity"/>
    <property type="evidence" value="ECO:0007669"/>
    <property type="project" value="InterPro"/>
</dbReference>
<keyword evidence="7" id="KW-0813">Transport</keyword>
<feature type="transmembrane region" description="Helical" evidence="8">
    <location>
        <begin position="69"/>
        <end position="91"/>
    </location>
</feature>
<feature type="transmembrane region" description="Helical" evidence="8">
    <location>
        <begin position="111"/>
        <end position="129"/>
    </location>
</feature>
<dbReference type="AlphaFoldDB" id="A0A3S0A7E1"/>
<evidence type="ECO:0000256" key="4">
    <source>
        <dbReference type="ARBA" id="ARBA00022982"/>
    </source>
</evidence>
<accession>A0A3S0A7E1</accession>
<gene>
    <name evidence="10" type="ORF">EJQ19_02145</name>
</gene>
<evidence type="ECO:0000256" key="2">
    <source>
        <dbReference type="ARBA" id="ARBA00022660"/>
    </source>
</evidence>
<evidence type="ECO:0000256" key="6">
    <source>
        <dbReference type="ARBA" id="ARBA00023136"/>
    </source>
</evidence>
<keyword evidence="3 7" id="KW-0812">Transmembrane</keyword>
<evidence type="ECO:0000256" key="5">
    <source>
        <dbReference type="ARBA" id="ARBA00022989"/>
    </source>
</evidence>
<evidence type="ECO:0000313" key="11">
    <source>
        <dbReference type="Proteomes" id="UP000276128"/>
    </source>
</evidence>
<keyword evidence="5 8" id="KW-1133">Transmembrane helix</keyword>
<dbReference type="InterPro" id="IPR023615">
    <property type="entry name" value="Cyt_c_Oxase_su1_BS"/>
</dbReference>
<dbReference type="PANTHER" id="PTHR10422">
    <property type="entry name" value="CYTOCHROME C OXIDASE SUBUNIT 1"/>
    <property type="match status" value="1"/>
</dbReference>
<dbReference type="InterPro" id="IPR023616">
    <property type="entry name" value="Cyt_c_oxase-like_su1_dom"/>
</dbReference>
<dbReference type="CDD" id="cd01660">
    <property type="entry name" value="ba3-like_Oxidase_I"/>
    <property type="match status" value="1"/>
</dbReference>
<evidence type="ECO:0000256" key="1">
    <source>
        <dbReference type="ARBA" id="ARBA00004141"/>
    </source>
</evidence>
<feature type="transmembrane region" description="Helical" evidence="8">
    <location>
        <begin position="267"/>
        <end position="285"/>
    </location>
</feature>
<dbReference type="EMBL" id="RXHU01000009">
    <property type="protein sequence ID" value="RTE11399.1"/>
    <property type="molecule type" value="Genomic_DNA"/>
</dbReference>
<keyword evidence="7" id="KW-0479">Metal-binding</keyword>
<keyword evidence="7" id="KW-0349">Heme</keyword>
<feature type="domain" description="Cytochrome oxidase subunit I profile" evidence="9">
    <location>
        <begin position="27"/>
        <end position="500"/>
    </location>
</feature>
<comment type="caution">
    <text evidence="10">The sequence shown here is derived from an EMBL/GenBank/DDBJ whole genome shotgun (WGS) entry which is preliminary data.</text>
</comment>
<dbReference type="PANTHER" id="PTHR10422:SF40">
    <property type="entry name" value="CYTOCHROME C OXIDASE SUBUNIT I"/>
    <property type="match status" value="1"/>
</dbReference>
<feature type="transmembrane region" description="Helical" evidence="8">
    <location>
        <begin position="149"/>
        <end position="171"/>
    </location>
</feature>
<keyword evidence="4 7" id="KW-0249">Electron transport</keyword>
<evidence type="ECO:0000256" key="8">
    <source>
        <dbReference type="SAM" id="Phobius"/>
    </source>
</evidence>
<comment type="subcellular location">
    <subcellularLocation>
        <location evidence="1">Membrane</location>
        <topology evidence="1">Multi-pass membrane protein</topology>
    </subcellularLocation>
</comment>
<keyword evidence="11" id="KW-1185">Reference proteome</keyword>
<dbReference type="GO" id="GO:0009060">
    <property type="term" value="P:aerobic respiration"/>
    <property type="evidence" value="ECO:0007669"/>
    <property type="project" value="InterPro"/>
</dbReference>
<dbReference type="Pfam" id="PF00115">
    <property type="entry name" value="COX1"/>
    <property type="match status" value="1"/>
</dbReference>
<feature type="transmembrane region" description="Helical" evidence="8">
    <location>
        <begin position="29"/>
        <end position="49"/>
    </location>
</feature>
<dbReference type="InterPro" id="IPR036927">
    <property type="entry name" value="Cyt_c_oxase-like_su1_sf"/>
</dbReference>
<feature type="transmembrane region" description="Helical" evidence="8">
    <location>
        <begin position="472"/>
        <end position="492"/>
    </location>
</feature>
<dbReference type="Gene3D" id="1.20.210.10">
    <property type="entry name" value="Cytochrome c oxidase-like, subunit I domain"/>
    <property type="match status" value="1"/>
</dbReference>
<keyword evidence="2 7" id="KW-0679">Respiratory chain</keyword>
<feature type="transmembrane region" description="Helical" evidence="8">
    <location>
        <begin position="430"/>
        <end position="452"/>
    </location>
</feature>
<dbReference type="GO" id="GO:0020037">
    <property type="term" value="F:heme binding"/>
    <property type="evidence" value="ECO:0007669"/>
    <property type="project" value="InterPro"/>
</dbReference>
<keyword evidence="7" id="KW-0408">Iron</keyword>
<dbReference type="Proteomes" id="UP000276128">
    <property type="component" value="Unassembled WGS sequence"/>
</dbReference>
<feature type="transmembrane region" description="Helical" evidence="8">
    <location>
        <begin position="305"/>
        <end position="327"/>
    </location>
</feature>
<evidence type="ECO:0000256" key="3">
    <source>
        <dbReference type="ARBA" id="ARBA00022692"/>
    </source>
</evidence>
<dbReference type="GO" id="GO:0016020">
    <property type="term" value="C:membrane"/>
    <property type="evidence" value="ECO:0007669"/>
    <property type="project" value="UniProtKB-SubCell"/>
</dbReference>
<keyword evidence="6 8" id="KW-0472">Membrane</keyword>
<feature type="transmembrane region" description="Helical" evidence="8">
    <location>
        <begin position="526"/>
        <end position="543"/>
    </location>
</feature>
<dbReference type="SUPFAM" id="SSF81442">
    <property type="entry name" value="Cytochrome c oxidase subunit I-like"/>
    <property type="match status" value="1"/>
</dbReference>
<feature type="transmembrane region" description="Helical" evidence="8">
    <location>
        <begin position="232"/>
        <end position="255"/>
    </location>
</feature>
<dbReference type="InterPro" id="IPR033943">
    <property type="entry name" value="Ba3-like_Oxidase_I"/>
</dbReference>
<dbReference type="OrthoDB" id="9764568at2"/>
<comment type="similarity">
    <text evidence="7">Belongs to the heme-copper respiratory oxidase family.</text>
</comment>
<evidence type="ECO:0000313" key="10">
    <source>
        <dbReference type="EMBL" id="RTE11399.1"/>
    </source>
</evidence>
<dbReference type="PROSITE" id="PS50855">
    <property type="entry name" value="COX1"/>
    <property type="match status" value="1"/>
</dbReference>
<sequence length="562" mass="62214">MNRNLSLQAAAQQGELEHHPFDPRDAKLVIAYLIVAFAALLIGGIAGLLQTMVKSGSIKLPYGMGYYELLTAHGVLMAIVFTTFFIIGFIYSGVSHTLGGKLLPVVSRAGWLGFALMTAGTALGVAMVLTGKASVLYTFYAPMKASPYFYIGLALLVVGSWVSGWGLFYQLKFWKKTHTGKISPLFAFMGVITFLMWQIATLGVAAEVLIQLIPWSFGWVETINVMLSRTLFWYFGHPLVYFWLMPAYMCWYVIIPKIIGGKIYSDALARLAFILLLLFSIPVGFHHQLMEPGISPFWKYLQVVLTFMVVVPSLMTAFSLFATFELYGRERGAKGLFGWFSMLPWKDVRFFAPFMGMLIFIPAGAGGLINASNQMNAVVHNTLWVTGHFHLTVATSVALTFFGITYWLIPTVTGRVLTPKMNKLGIVQTILWCVGMFLMSGAMHLVGLFGAPRRTAYTTYESNPDALSWMPYYVFMAVGGTVLFIGVLLMVYNVAALLMAPKGETAYPIGETMENAEATPAYLERWGVWISLSAILILIAYTIPLMDMIMNPGAGSKGFVTW</sequence>
<dbReference type="InterPro" id="IPR000883">
    <property type="entry name" value="Cyt_C_Oxase_1"/>
</dbReference>
<dbReference type="RefSeq" id="WP_126139569.1">
    <property type="nucleotide sequence ID" value="NZ_RXHU01000009.1"/>
</dbReference>
<dbReference type="PRINTS" id="PR01165">
    <property type="entry name" value="CYCOXIDASEI"/>
</dbReference>
<feature type="transmembrane region" description="Helical" evidence="8">
    <location>
        <begin position="389"/>
        <end position="409"/>
    </location>
</feature>
<organism evidence="10 11">
    <name type="scientific">Paenibacillus whitsoniae</name>
    <dbReference type="NCBI Taxonomy" id="2496558"/>
    <lineage>
        <taxon>Bacteria</taxon>
        <taxon>Bacillati</taxon>
        <taxon>Bacillota</taxon>
        <taxon>Bacilli</taxon>
        <taxon>Bacillales</taxon>
        <taxon>Paenibacillaceae</taxon>
        <taxon>Paenibacillus</taxon>
    </lineage>
</organism>